<gene>
    <name evidence="2" type="ORF">T069G_01929</name>
</gene>
<feature type="compositionally biased region" description="Basic residues" evidence="1">
    <location>
        <begin position="308"/>
        <end position="359"/>
    </location>
</feature>
<feature type="compositionally biased region" description="Basic and acidic residues" evidence="1">
    <location>
        <begin position="142"/>
        <end position="170"/>
    </location>
</feature>
<evidence type="ECO:0000256" key="1">
    <source>
        <dbReference type="SAM" id="MobiDB-lite"/>
    </source>
</evidence>
<dbReference type="AlphaFoldDB" id="A0A9W9EEX1"/>
<accession>A0A9W9EEX1</accession>
<name>A0A9W9EEX1_9HYPO</name>
<protein>
    <submittedName>
        <fullName evidence="2">Uncharacterized protein</fullName>
    </submittedName>
</protein>
<evidence type="ECO:0000313" key="3">
    <source>
        <dbReference type="Proteomes" id="UP001140511"/>
    </source>
</evidence>
<keyword evidence="3" id="KW-1185">Reference proteome</keyword>
<feature type="compositionally biased region" description="Low complexity" evidence="1">
    <location>
        <begin position="271"/>
        <end position="286"/>
    </location>
</feature>
<proteinExistence type="predicted"/>
<sequence>MGNGPSKESSKKHSSSKHGASSEHKRKSKCCKGSTCKNSEQDPATLRAVFALRHDFLKKLPSPEFMLESHPAWRTLTKDEQGKAQQLKANFQDTTDEQLQAFVDDWQRDFPEDMDYGYNVEEDTLYPQEARSPENILYIFQEERSKLNSKEPERGRTRERQPDIDHETLKNLHSRPNTPPMPGMVPEDYAELREELRNAGADPDATPKASASRPSGDGHSSSKHSSSKEHSSSKHSSSRHSSSKHSSSKENSSSKEHSSSKHSSSRHSSSKHGSSSSSRPSGSKSSSSKEKSSSHGHKSSHGHSSSSHGHKSSSHGHKSSSHGHKSSSHGHKSSSHGHKSSSHGHKSSSHGHKSSSSRH</sequence>
<comment type="caution">
    <text evidence="2">The sequence shown here is derived from an EMBL/GenBank/DDBJ whole genome shotgun (WGS) entry which is preliminary data.</text>
</comment>
<feature type="region of interest" description="Disordered" evidence="1">
    <location>
        <begin position="1"/>
        <end position="40"/>
    </location>
</feature>
<dbReference type="Proteomes" id="UP001140511">
    <property type="component" value="Unassembled WGS sequence"/>
</dbReference>
<evidence type="ECO:0000313" key="2">
    <source>
        <dbReference type="EMBL" id="KAJ4865399.1"/>
    </source>
</evidence>
<dbReference type="EMBL" id="JAOPEN010000001">
    <property type="protein sequence ID" value="KAJ4865399.1"/>
    <property type="molecule type" value="Genomic_DNA"/>
</dbReference>
<organism evidence="2 3">
    <name type="scientific">Trichoderma breve</name>
    <dbReference type="NCBI Taxonomy" id="2034170"/>
    <lineage>
        <taxon>Eukaryota</taxon>
        <taxon>Fungi</taxon>
        <taxon>Dikarya</taxon>
        <taxon>Ascomycota</taxon>
        <taxon>Pezizomycotina</taxon>
        <taxon>Sordariomycetes</taxon>
        <taxon>Hypocreomycetidae</taxon>
        <taxon>Hypocreales</taxon>
        <taxon>Hypocreaceae</taxon>
        <taxon>Trichoderma</taxon>
    </lineage>
</organism>
<reference evidence="2" key="1">
    <citation type="submission" date="2022-09" db="EMBL/GenBank/DDBJ databases">
        <title>Chromosome-level assembly of Trichoderma breve T069, a fungus used in development of biopesticide product.</title>
        <authorList>
            <person name="Lin R."/>
            <person name="Liu T."/>
        </authorList>
    </citation>
    <scope>NUCLEOTIDE SEQUENCE</scope>
    <source>
        <strain evidence="2">T069</strain>
    </source>
</reference>
<dbReference type="RefSeq" id="XP_056034455.1">
    <property type="nucleotide sequence ID" value="XM_056169139.1"/>
</dbReference>
<feature type="region of interest" description="Disordered" evidence="1">
    <location>
        <begin position="142"/>
        <end position="359"/>
    </location>
</feature>
<dbReference type="GeneID" id="80863827"/>